<keyword evidence="1" id="KW-0812">Transmembrane</keyword>
<keyword evidence="1" id="KW-0472">Membrane</keyword>
<gene>
    <name evidence="2" type="ORF">SAMN05443544_3730</name>
</gene>
<accession>A0A1N6I684</accession>
<name>A0A1N6I684_9MICO</name>
<dbReference type="AlphaFoldDB" id="A0A1N6I684"/>
<proteinExistence type="predicted"/>
<feature type="transmembrane region" description="Helical" evidence="1">
    <location>
        <begin position="45"/>
        <end position="68"/>
    </location>
</feature>
<feature type="transmembrane region" description="Helical" evidence="1">
    <location>
        <begin position="9"/>
        <end position="33"/>
    </location>
</feature>
<reference evidence="3" key="1">
    <citation type="submission" date="2016-11" db="EMBL/GenBank/DDBJ databases">
        <authorList>
            <person name="Varghese N."/>
            <person name="Submissions S."/>
        </authorList>
    </citation>
    <scope>NUCLEOTIDE SEQUENCE [LARGE SCALE GENOMIC DNA]</scope>
    <source>
        <strain evidence="3">DSM 8595</strain>
    </source>
</reference>
<protein>
    <submittedName>
        <fullName evidence="2">Uncharacterized protein</fullName>
    </submittedName>
</protein>
<evidence type="ECO:0000313" key="3">
    <source>
        <dbReference type="Proteomes" id="UP000184699"/>
    </source>
</evidence>
<sequence>MTRRPPPELVVAVVLGYLNGVVAVLVGIALMFARYLPDIVDGERLIVTIVGACTVLLGLFVIAIAAGLTRARQDARVLVTVLLGITIALDVVILLASPGLWFVLVDLVLAAAAITVLWTGRTARFFAHTAGARPG</sequence>
<dbReference type="EMBL" id="FSRJ01000005">
    <property type="protein sequence ID" value="SIO27542.1"/>
    <property type="molecule type" value="Genomic_DNA"/>
</dbReference>
<evidence type="ECO:0000256" key="1">
    <source>
        <dbReference type="SAM" id="Phobius"/>
    </source>
</evidence>
<feature type="transmembrane region" description="Helical" evidence="1">
    <location>
        <begin position="75"/>
        <end position="94"/>
    </location>
</feature>
<dbReference type="RefSeq" id="WP_074261842.1">
    <property type="nucleotide sequence ID" value="NZ_FSRJ01000005.1"/>
</dbReference>
<dbReference type="Proteomes" id="UP000184699">
    <property type="component" value="Unassembled WGS sequence"/>
</dbReference>
<dbReference type="OrthoDB" id="5006886at2"/>
<keyword evidence="1" id="KW-1133">Transmembrane helix</keyword>
<dbReference type="STRING" id="232089.SAMN05443544_3730"/>
<organism evidence="2 3">
    <name type="scientific">Agromyces cerinus subsp. cerinus</name>
    <dbReference type="NCBI Taxonomy" id="232089"/>
    <lineage>
        <taxon>Bacteria</taxon>
        <taxon>Bacillati</taxon>
        <taxon>Actinomycetota</taxon>
        <taxon>Actinomycetes</taxon>
        <taxon>Micrococcales</taxon>
        <taxon>Microbacteriaceae</taxon>
        <taxon>Agromyces</taxon>
    </lineage>
</organism>
<evidence type="ECO:0000313" key="2">
    <source>
        <dbReference type="EMBL" id="SIO27542.1"/>
    </source>
</evidence>
<keyword evidence="3" id="KW-1185">Reference proteome</keyword>
<feature type="transmembrane region" description="Helical" evidence="1">
    <location>
        <begin position="100"/>
        <end position="118"/>
    </location>
</feature>